<dbReference type="EMBL" id="JAPTGB010000007">
    <property type="protein sequence ID" value="MCZ0860486.1"/>
    <property type="molecule type" value="Genomic_DNA"/>
</dbReference>
<dbReference type="Pfam" id="PF14864">
    <property type="entry name" value="Alkyl_sulf_C"/>
    <property type="match status" value="1"/>
</dbReference>
<evidence type="ECO:0000313" key="3">
    <source>
        <dbReference type="Proteomes" id="UP001141422"/>
    </source>
</evidence>
<gene>
    <name evidence="2" type="ORF">O0S10_04475</name>
</gene>
<keyword evidence="3" id="KW-1185">Reference proteome</keyword>
<dbReference type="Proteomes" id="UP001141422">
    <property type="component" value="Unassembled WGS sequence"/>
</dbReference>
<comment type="caution">
    <text evidence="2">The sequence shown here is derived from an EMBL/GenBank/DDBJ whole genome shotgun (WGS) entry which is preliminary data.</text>
</comment>
<reference evidence="2" key="1">
    <citation type="submission" date="2022-12" db="EMBL/GenBank/DDBJ databases">
        <title>Isolation and characterisation of novel Methanocorpusculum spp. from native Australian herbivores indicates the genus is ancestrally host-associated.</title>
        <authorList>
            <person name="Volmer J.G."/>
            <person name="Soo R.M."/>
            <person name="Evans P.N."/>
            <person name="Hoedt E.C."/>
            <person name="Astorga Alsina A.L."/>
            <person name="Woodcroft B.J."/>
            <person name="Tyson G.W."/>
            <person name="Hugenholtz P."/>
            <person name="Morrison M."/>
        </authorList>
    </citation>
    <scope>NUCLEOTIDE SEQUENCE</scope>
    <source>
        <strain evidence="2">MG</strain>
    </source>
</reference>
<sequence length="112" mass="12255">MITEGRAENLSVTWQNLTDDCAFVNRDLPEGIWGGLVSVQISVLHGREGVTDANADAVISGNKFDFVEYLADGEYSPERLERIADISGDAGVVIRFLEMQEPSAPNFNVILP</sequence>
<dbReference type="InterPro" id="IPR029229">
    <property type="entry name" value="Alkyl_sulf_C"/>
</dbReference>
<protein>
    <recommendedName>
        <fullName evidence="1">Alkyl sulfatase C-terminal domain-containing protein</fullName>
    </recommendedName>
</protein>
<proteinExistence type="predicted"/>
<dbReference type="InterPro" id="IPR036527">
    <property type="entry name" value="SCP2_sterol-bd_dom_sf"/>
</dbReference>
<evidence type="ECO:0000313" key="2">
    <source>
        <dbReference type="EMBL" id="MCZ0860486.1"/>
    </source>
</evidence>
<evidence type="ECO:0000259" key="1">
    <source>
        <dbReference type="Pfam" id="PF14864"/>
    </source>
</evidence>
<feature type="domain" description="Alkyl sulfatase C-terminal" evidence="1">
    <location>
        <begin position="36"/>
        <end position="112"/>
    </location>
</feature>
<organism evidence="2 3">
    <name type="scientific">Methanocorpusculum petauri</name>
    <dbReference type="NCBI Taxonomy" id="3002863"/>
    <lineage>
        <taxon>Archaea</taxon>
        <taxon>Methanobacteriati</taxon>
        <taxon>Methanobacteriota</taxon>
        <taxon>Stenosarchaea group</taxon>
        <taxon>Methanomicrobia</taxon>
        <taxon>Methanomicrobiales</taxon>
        <taxon>Methanocorpusculaceae</taxon>
        <taxon>Methanocorpusculum</taxon>
    </lineage>
</organism>
<dbReference type="Gene3D" id="3.30.1050.10">
    <property type="entry name" value="SCP2 sterol-binding domain"/>
    <property type="match status" value="1"/>
</dbReference>
<accession>A0ABT4IFH4</accession>
<dbReference type="RefSeq" id="WP_268924698.1">
    <property type="nucleotide sequence ID" value="NZ_JAPTGB010000007.1"/>
</dbReference>
<name>A0ABT4IFH4_9EURY</name>